<evidence type="ECO:0000259" key="8">
    <source>
        <dbReference type="Pfam" id="PF01261"/>
    </source>
</evidence>
<feature type="binding site" evidence="7">
    <location>
        <position position="144"/>
    </location>
    <ligand>
        <name>Zn(2+)</name>
        <dbReference type="ChEBI" id="CHEBI:29105"/>
        <label>2</label>
    </ligand>
</feature>
<dbReference type="InterPro" id="IPR018246">
    <property type="entry name" value="AP_endonuc_F2_Zn_BS"/>
</dbReference>
<evidence type="ECO:0000256" key="2">
    <source>
        <dbReference type="ARBA" id="ARBA00022723"/>
    </source>
</evidence>
<organism evidence="9 10">
    <name type="scientific">Candidatus Dormiibacter inghamiae</name>
    <dbReference type="NCBI Taxonomy" id="3127013"/>
    <lineage>
        <taxon>Bacteria</taxon>
        <taxon>Bacillati</taxon>
        <taxon>Candidatus Dormiibacterota</taxon>
        <taxon>Candidatus Dormibacteria</taxon>
        <taxon>Candidatus Dormibacterales</taxon>
        <taxon>Candidatus Dormibacteraceae</taxon>
        <taxon>Candidatus Dormiibacter</taxon>
    </lineage>
</organism>
<dbReference type="PROSITE" id="PS00729">
    <property type="entry name" value="AP_NUCLEASE_F2_1"/>
    <property type="match status" value="1"/>
</dbReference>
<accession>A0A934KAL8</accession>
<protein>
    <recommendedName>
        <fullName evidence="7">Probable endonuclease 4</fullName>
        <ecNumber evidence="7">3.1.21.2</ecNumber>
    </recommendedName>
    <alternativeName>
        <fullName evidence="7">Endodeoxyribonuclease IV</fullName>
    </alternativeName>
    <alternativeName>
        <fullName evidence="7">Endonuclease IV</fullName>
    </alternativeName>
</protein>
<dbReference type="EC" id="3.1.21.2" evidence="7"/>
<feature type="binding site" evidence="7">
    <location>
        <position position="107"/>
    </location>
    <ligand>
        <name>Zn(2+)</name>
        <dbReference type="ChEBI" id="CHEBI:29105"/>
        <label>1</label>
    </ligand>
</feature>
<dbReference type="CDD" id="cd00019">
    <property type="entry name" value="AP2Ec"/>
    <property type="match status" value="1"/>
</dbReference>
<evidence type="ECO:0000256" key="3">
    <source>
        <dbReference type="ARBA" id="ARBA00022763"/>
    </source>
</evidence>
<comment type="function">
    <text evidence="7">Endonuclease IV plays a role in DNA repair. It cleaves phosphodiester bonds at apurinic or apyrimidinic (AP) sites, generating a 3'-hydroxyl group and a 5'-terminal sugar phosphate.</text>
</comment>
<keyword evidence="2 7" id="KW-0479">Metal-binding</keyword>
<feature type="binding site" evidence="7">
    <location>
        <position position="229"/>
    </location>
    <ligand>
        <name>Zn(2+)</name>
        <dbReference type="ChEBI" id="CHEBI:29105"/>
        <label>3</label>
    </ligand>
</feature>
<dbReference type="InterPro" id="IPR036237">
    <property type="entry name" value="Xyl_isomerase-like_sf"/>
</dbReference>
<dbReference type="GO" id="GO:0006284">
    <property type="term" value="P:base-excision repair"/>
    <property type="evidence" value="ECO:0007669"/>
    <property type="project" value="TreeGrafter"/>
</dbReference>
<keyword evidence="7" id="KW-0255">Endonuclease</keyword>
<dbReference type="InterPro" id="IPR001719">
    <property type="entry name" value="AP_endonuc_2"/>
</dbReference>
<evidence type="ECO:0000256" key="1">
    <source>
        <dbReference type="ARBA" id="ARBA00005340"/>
    </source>
</evidence>
<feature type="binding site" evidence="7">
    <location>
        <position position="144"/>
    </location>
    <ligand>
        <name>Zn(2+)</name>
        <dbReference type="ChEBI" id="CHEBI:29105"/>
        <label>1</label>
    </ligand>
</feature>
<dbReference type="SUPFAM" id="SSF51658">
    <property type="entry name" value="Xylose isomerase-like"/>
    <property type="match status" value="1"/>
</dbReference>
<evidence type="ECO:0000256" key="4">
    <source>
        <dbReference type="ARBA" id="ARBA00022801"/>
    </source>
</evidence>
<keyword evidence="4 7" id="KW-0378">Hydrolase</keyword>
<dbReference type="PROSITE" id="PS00731">
    <property type="entry name" value="AP_NUCLEASE_F2_3"/>
    <property type="match status" value="1"/>
</dbReference>
<dbReference type="HAMAP" id="MF_00152">
    <property type="entry name" value="Nfo"/>
    <property type="match status" value="1"/>
</dbReference>
<gene>
    <name evidence="7" type="primary">nfo</name>
    <name evidence="9" type="ORF">JF888_01465</name>
</gene>
<proteinExistence type="inferred from homology"/>
<evidence type="ECO:0000256" key="5">
    <source>
        <dbReference type="ARBA" id="ARBA00022833"/>
    </source>
</evidence>
<dbReference type="EMBL" id="JAEKNQ010000010">
    <property type="protein sequence ID" value="MBJ7601859.1"/>
    <property type="molecule type" value="Genomic_DNA"/>
</dbReference>
<feature type="binding site" evidence="7">
    <location>
        <position position="227"/>
    </location>
    <ligand>
        <name>Zn(2+)</name>
        <dbReference type="ChEBI" id="CHEBI:29105"/>
        <label>3</label>
    </ligand>
</feature>
<dbReference type="GO" id="GO:0008081">
    <property type="term" value="F:phosphoric diester hydrolase activity"/>
    <property type="evidence" value="ECO:0007669"/>
    <property type="project" value="TreeGrafter"/>
</dbReference>
<dbReference type="GO" id="GO:0008270">
    <property type="term" value="F:zinc ion binding"/>
    <property type="evidence" value="ECO:0007669"/>
    <property type="project" value="UniProtKB-UniRule"/>
</dbReference>
<evidence type="ECO:0000313" key="9">
    <source>
        <dbReference type="EMBL" id="MBJ7601859.1"/>
    </source>
</evidence>
<comment type="cofactor">
    <cofactor evidence="7">
        <name>Zn(2+)</name>
        <dbReference type="ChEBI" id="CHEBI:29105"/>
    </cofactor>
    <text evidence="7">Binds 3 Zn(2+) ions.</text>
</comment>
<dbReference type="FunFam" id="3.20.20.150:FF:000001">
    <property type="entry name" value="Probable endonuclease 4"/>
    <property type="match status" value="1"/>
</dbReference>
<dbReference type="Proteomes" id="UP000620075">
    <property type="component" value="Unassembled WGS sequence"/>
</dbReference>
<keyword evidence="5 7" id="KW-0862">Zinc</keyword>
<dbReference type="PANTHER" id="PTHR21445:SF0">
    <property type="entry name" value="APURINIC-APYRIMIDINIC ENDONUCLEASE"/>
    <property type="match status" value="1"/>
</dbReference>
<dbReference type="NCBIfam" id="TIGR00587">
    <property type="entry name" value="nfo"/>
    <property type="match status" value="1"/>
</dbReference>
<comment type="similarity">
    <text evidence="1 7">Belongs to the AP endonuclease 2 family.</text>
</comment>
<dbReference type="Pfam" id="PF01261">
    <property type="entry name" value="AP_endonuc_2"/>
    <property type="match status" value="1"/>
</dbReference>
<dbReference type="RefSeq" id="WP_338176236.1">
    <property type="nucleotide sequence ID" value="NZ_JAEKNQ010000010.1"/>
</dbReference>
<evidence type="ECO:0000313" key="10">
    <source>
        <dbReference type="Proteomes" id="UP000620075"/>
    </source>
</evidence>
<dbReference type="AlphaFoldDB" id="A0A934KAL8"/>
<feature type="binding site" evidence="7">
    <location>
        <position position="214"/>
    </location>
    <ligand>
        <name>Zn(2+)</name>
        <dbReference type="ChEBI" id="CHEBI:29105"/>
        <label>2</label>
    </ligand>
</feature>
<dbReference type="InterPro" id="IPR013022">
    <property type="entry name" value="Xyl_isomerase-like_TIM-brl"/>
</dbReference>
<keyword evidence="6 7" id="KW-0234">DNA repair</keyword>
<evidence type="ECO:0000256" key="6">
    <source>
        <dbReference type="ARBA" id="ARBA00023204"/>
    </source>
</evidence>
<name>A0A934KAL8_9BACT</name>
<dbReference type="SMART" id="SM00518">
    <property type="entry name" value="AP2Ec"/>
    <property type="match status" value="1"/>
</dbReference>
<keyword evidence="7" id="KW-0540">Nuclease</keyword>
<feature type="binding site" evidence="7">
    <location>
        <position position="259"/>
    </location>
    <ligand>
        <name>Zn(2+)</name>
        <dbReference type="ChEBI" id="CHEBI:29105"/>
        <label>2</label>
    </ligand>
</feature>
<keyword evidence="3 7" id="KW-0227">DNA damage</keyword>
<dbReference type="GO" id="GO:0003677">
    <property type="term" value="F:DNA binding"/>
    <property type="evidence" value="ECO:0007669"/>
    <property type="project" value="InterPro"/>
</dbReference>
<sequence>MPLIGAHVDSTGGLHHAYERAAAMGAAAIQVHPTPPGFWGSPKLDPERIEKFRAAADAAGRPPFYFHAVYLINLAGPDPKLRQRSESTLAGYLRAADELGIDGVIFHTGSHKGAGFEAVLPIITEHLKSVMERADPQQARLLIENNAGAGGCVGARFEELRAMLDAVDDSRVNTCFDTCHAFASGYEMRTPEAVEKTLAEWQRVVGLERLEVVHCNDSQFGLGSSRDRHANIGLGLIGEDCFHALLHQTCLEKIPFILEVPGFEQKGPDAANVEVLLRLAG</sequence>
<evidence type="ECO:0000256" key="7">
    <source>
        <dbReference type="HAMAP-Rule" id="MF_00152"/>
    </source>
</evidence>
<feature type="domain" description="Xylose isomerase-like TIM barrel" evidence="8">
    <location>
        <begin position="19"/>
        <end position="266"/>
    </location>
</feature>
<dbReference type="GO" id="GO:0003906">
    <property type="term" value="F:DNA-(apurinic or apyrimidinic site) endonuclease activity"/>
    <property type="evidence" value="ECO:0007669"/>
    <property type="project" value="TreeGrafter"/>
</dbReference>
<dbReference type="PANTHER" id="PTHR21445">
    <property type="entry name" value="ENDONUCLEASE IV ENDODEOXYRIBONUCLEASE IV"/>
    <property type="match status" value="1"/>
</dbReference>
<dbReference type="GO" id="GO:0008833">
    <property type="term" value="F:deoxyribonuclease IV (phage-T4-induced) activity"/>
    <property type="evidence" value="ECO:0007669"/>
    <property type="project" value="UniProtKB-UniRule"/>
</dbReference>
<feature type="binding site" evidence="7">
    <location>
        <position position="67"/>
    </location>
    <ligand>
        <name>Zn(2+)</name>
        <dbReference type="ChEBI" id="CHEBI:29105"/>
        <label>1</label>
    </ligand>
</feature>
<dbReference type="Gene3D" id="3.20.20.150">
    <property type="entry name" value="Divalent-metal-dependent TIM barrel enzymes"/>
    <property type="match status" value="1"/>
</dbReference>
<comment type="catalytic activity">
    <reaction evidence="7">
        <text>Endonucleolytic cleavage to 5'-phosphooligonucleotide end-products.</text>
        <dbReference type="EC" id="3.1.21.2"/>
    </reaction>
</comment>
<comment type="caution">
    <text evidence="9">The sequence shown here is derived from an EMBL/GenBank/DDBJ whole genome shotgun (WGS) entry which is preliminary data.</text>
</comment>
<feature type="binding site" evidence="7">
    <location>
        <position position="180"/>
    </location>
    <ligand>
        <name>Zn(2+)</name>
        <dbReference type="ChEBI" id="CHEBI:29105"/>
        <label>3</label>
    </ligand>
</feature>
<dbReference type="PROSITE" id="PS51432">
    <property type="entry name" value="AP_NUCLEASE_F2_4"/>
    <property type="match status" value="1"/>
</dbReference>
<feature type="binding site" evidence="7">
    <location>
        <position position="177"/>
    </location>
    <ligand>
        <name>Zn(2+)</name>
        <dbReference type="ChEBI" id="CHEBI:29105"/>
        <label>2</label>
    </ligand>
</feature>
<reference evidence="9 10" key="1">
    <citation type="submission" date="2020-10" db="EMBL/GenBank/DDBJ databases">
        <title>Ca. Dormibacterota MAGs.</title>
        <authorList>
            <person name="Montgomery K."/>
        </authorList>
    </citation>
    <scope>NUCLEOTIDE SEQUENCE [LARGE SCALE GENOMIC DNA]</scope>
    <source>
        <strain evidence="9">SC8811_S16_3</strain>
    </source>
</reference>